<keyword evidence="4" id="KW-1185">Reference proteome</keyword>
<feature type="compositionally biased region" description="Low complexity" evidence="1">
    <location>
        <begin position="540"/>
        <end position="554"/>
    </location>
</feature>
<feature type="region of interest" description="Disordered" evidence="1">
    <location>
        <begin position="261"/>
        <end position="304"/>
    </location>
</feature>
<feature type="region of interest" description="Disordered" evidence="1">
    <location>
        <begin position="333"/>
        <end position="427"/>
    </location>
</feature>
<feature type="region of interest" description="Disordered" evidence="1">
    <location>
        <begin position="467"/>
        <end position="516"/>
    </location>
</feature>
<proteinExistence type="predicted"/>
<dbReference type="Gene3D" id="3.10.350.10">
    <property type="entry name" value="LysM domain"/>
    <property type="match status" value="1"/>
</dbReference>
<organism evidence="3 4">
    <name type="scientific">Nesidiocoris tenuis</name>
    <dbReference type="NCBI Taxonomy" id="355587"/>
    <lineage>
        <taxon>Eukaryota</taxon>
        <taxon>Metazoa</taxon>
        <taxon>Ecdysozoa</taxon>
        <taxon>Arthropoda</taxon>
        <taxon>Hexapoda</taxon>
        <taxon>Insecta</taxon>
        <taxon>Pterygota</taxon>
        <taxon>Neoptera</taxon>
        <taxon>Paraneoptera</taxon>
        <taxon>Hemiptera</taxon>
        <taxon>Heteroptera</taxon>
        <taxon>Panheteroptera</taxon>
        <taxon>Cimicomorpha</taxon>
        <taxon>Miridae</taxon>
        <taxon>Dicyphina</taxon>
        <taxon>Nesidiocoris</taxon>
    </lineage>
</organism>
<protein>
    <submittedName>
        <fullName evidence="3">LysM</fullName>
    </submittedName>
</protein>
<dbReference type="InterPro" id="IPR018392">
    <property type="entry name" value="LysM"/>
</dbReference>
<gene>
    <name evidence="3" type="ORF">NTJ_10828</name>
</gene>
<feature type="compositionally biased region" description="Basic and acidic residues" evidence="1">
    <location>
        <begin position="345"/>
        <end position="365"/>
    </location>
</feature>
<dbReference type="CDD" id="cd00118">
    <property type="entry name" value="LysM"/>
    <property type="match status" value="1"/>
</dbReference>
<feature type="region of interest" description="Disordered" evidence="1">
    <location>
        <begin position="585"/>
        <end position="610"/>
    </location>
</feature>
<reference evidence="3 4" key="1">
    <citation type="submission" date="2023-09" db="EMBL/GenBank/DDBJ databases">
        <title>Nesidiocoris tenuis whole genome shotgun sequence.</title>
        <authorList>
            <person name="Shibata T."/>
            <person name="Shimoda M."/>
            <person name="Kobayashi T."/>
            <person name="Uehara T."/>
        </authorList>
    </citation>
    <scope>NUCLEOTIDE SEQUENCE [LARGE SCALE GENOMIC DNA]</scope>
    <source>
        <strain evidence="3 4">Japan</strain>
    </source>
</reference>
<evidence type="ECO:0000313" key="3">
    <source>
        <dbReference type="EMBL" id="BES98013.1"/>
    </source>
</evidence>
<dbReference type="SMART" id="SM00257">
    <property type="entry name" value="LysM"/>
    <property type="match status" value="1"/>
</dbReference>
<dbReference type="Proteomes" id="UP001307889">
    <property type="component" value="Chromosome 8"/>
</dbReference>
<feature type="region of interest" description="Disordered" evidence="1">
    <location>
        <begin position="534"/>
        <end position="554"/>
    </location>
</feature>
<feature type="compositionally biased region" description="Basic and acidic residues" evidence="1">
    <location>
        <begin position="374"/>
        <end position="395"/>
    </location>
</feature>
<dbReference type="EMBL" id="AP028916">
    <property type="protein sequence ID" value="BES98013.1"/>
    <property type="molecule type" value="Genomic_DNA"/>
</dbReference>
<evidence type="ECO:0000259" key="2">
    <source>
        <dbReference type="PROSITE" id="PS51782"/>
    </source>
</evidence>
<sequence>MECDLPLILQDLKFDNNNDNEPRVHYICEKEFNDFVVIYYAKNTDGESGSRESLVERKMQPSVPVKTTTYKVEASDTLTSVAARFDTTPSELCKINRLAARTVFPGQVIRVPVKSSKTDKGEGDDDGGDRVSQTTSTERSENTDEEDMLDTLRVNSPKPGHAERVGTPSSPHLEKFLRINVRHITDGQGVVYGVLIVTPNAFMFDPNVSDPLVIERGPESYGVIAPMDYVVNAAIYHDIAHMRVANAENKFNMPKPEVYHMKSEESEGEGDASVLLSTTDQGDSRGDFSTKTPPDLRSSTEDDDALWFSGTQREGDAFPKAFDHVLVTPTNSTIDKLSDTQDTTADDKSPLNDDEDLNRAEEPSKVEGASAPEDTSRVDAEALIRATEERRRSVLDQHWAVPKHSIDEPQPEPEPPVLEEGRRDSEGHLVKLSCHDSGIDIRDPPPPAPTQRKTVYSDADILLAGDGEFLPPVPVVPLPPAPSSADDEKKKQSVSFSIDDEPKVPEDDKQETKKNKMFKRLSYPLSWVEGITGSEEKDSLPSSADSHPSSHTPSVFSKYSRVFNSSPINMVTDFGSGLFMKTPSEDGGKFPFPPTSDSLPSSAPSSTSGFSPSNIIGSVGRASMGNPTFSNKPKLDYRSMVSVEDMPELFVPFDKLIPRPARSCEDPPLYLRLRMGKPKDKKIPKSSTIMSYGKKKMRPEYWFSVPRERVDELYKFLTAWVGHLYGDLDDNIIAARGYELIDSDTELFDSDDATADGRRSSDGELDVNDIAKESWEVLKARYAKFSTLVKNQATFPSTDSQADNEMFQGRAETANFSVGTGWNLLGALLFYNPPSLNLPLCCLIVSMYLIM</sequence>
<accession>A0ABN7B198</accession>
<dbReference type="InterPro" id="IPR036779">
    <property type="entry name" value="LysM_dom_sf"/>
</dbReference>
<name>A0ABN7B198_9HEMI</name>
<dbReference type="Pfam" id="PF01476">
    <property type="entry name" value="LysM"/>
    <property type="match status" value="1"/>
</dbReference>
<feature type="region of interest" description="Disordered" evidence="1">
    <location>
        <begin position="113"/>
        <end position="169"/>
    </location>
</feature>
<dbReference type="PROSITE" id="PS51782">
    <property type="entry name" value="LYSM"/>
    <property type="match status" value="1"/>
</dbReference>
<evidence type="ECO:0000313" key="4">
    <source>
        <dbReference type="Proteomes" id="UP001307889"/>
    </source>
</evidence>
<feature type="compositionally biased region" description="Polar residues" evidence="1">
    <location>
        <begin position="333"/>
        <end position="343"/>
    </location>
</feature>
<evidence type="ECO:0000256" key="1">
    <source>
        <dbReference type="SAM" id="MobiDB-lite"/>
    </source>
</evidence>
<dbReference type="SUPFAM" id="SSF54106">
    <property type="entry name" value="LysM domain"/>
    <property type="match status" value="1"/>
</dbReference>
<feature type="compositionally biased region" description="Basic and acidic residues" evidence="1">
    <location>
        <begin position="500"/>
        <end position="514"/>
    </location>
</feature>
<feature type="compositionally biased region" description="Pro residues" evidence="1">
    <location>
        <begin position="471"/>
        <end position="482"/>
    </location>
</feature>
<feature type="compositionally biased region" description="Low complexity" evidence="1">
    <location>
        <begin position="595"/>
        <end position="610"/>
    </location>
</feature>
<feature type="domain" description="LysM" evidence="2">
    <location>
        <begin position="68"/>
        <end position="111"/>
    </location>
</feature>